<dbReference type="EMBL" id="BAAACP010000002">
    <property type="protein sequence ID" value="GAA0862152.1"/>
    <property type="molecule type" value="Genomic_DNA"/>
</dbReference>
<feature type="transmembrane region" description="Helical" evidence="7">
    <location>
        <begin position="385"/>
        <end position="403"/>
    </location>
</feature>
<dbReference type="Proteomes" id="UP001400965">
    <property type="component" value="Unassembled WGS sequence"/>
</dbReference>
<keyword evidence="3" id="KW-1003">Cell membrane</keyword>
<evidence type="ECO:0000256" key="5">
    <source>
        <dbReference type="ARBA" id="ARBA00022989"/>
    </source>
</evidence>
<feature type="transmembrane region" description="Helical" evidence="7">
    <location>
        <begin position="315"/>
        <end position="336"/>
    </location>
</feature>
<dbReference type="RefSeq" id="WP_346042317.1">
    <property type="nucleotide sequence ID" value="NZ_BAAACP010000002.1"/>
</dbReference>
<feature type="transmembrane region" description="Helical" evidence="7">
    <location>
        <begin position="434"/>
        <end position="456"/>
    </location>
</feature>
<evidence type="ECO:0000256" key="4">
    <source>
        <dbReference type="ARBA" id="ARBA00022692"/>
    </source>
</evidence>
<evidence type="ECO:0000256" key="6">
    <source>
        <dbReference type="ARBA" id="ARBA00023136"/>
    </source>
</evidence>
<feature type="transmembrane region" description="Helical" evidence="7">
    <location>
        <begin position="357"/>
        <end position="379"/>
    </location>
</feature>
<feature type="domain" description="CstA N-terminal" evidence="8">
    <location>
        <begin position="7"/>
        <end position="143"/>
    </location>
</feature>
<feature type="transmembrane region" description="Helical" evidence="7">
    <location>
        <begin position="184"/>
        <end position="205"/>
    </location>
</feature>
<feature type="transmembrane region" description="Helical" evidence="7">
    <location>
        <begin position="225"/>
        <end position="241"/>
    </location>
</feature>
<sequence>MISFLGSIALLIIGYYTYGKFVEKTFGINDEIQTPAITMEDGVDYVPMKWRKIFLIQFLNIAGLGPIFGAIQGALFGPAAFLWIVFGCIFAGGVHDFLSGYLSMKNKGDSASELVGRYLGNSTKTVMRVFTVVLLVLVGTVFMTGPAALLTTLTSLDAKVWVAIIVIYYIAATVLPVDTVIGKIYPLFGAALLIMAVGVAGGLIFQGYHIPDITLQNLHPEGQPLFPFLFITIACGAISGFHATQSPMMARCVEKESETRRVFYGSMIAEGIIALIWAAAAMAFFGGVPQLDVILSAGGPATVVNTISNTLMGPIGGFLAVLGVVVCPITSGDTAFRSARLTIADAMKIDQSSIKNRFMISIPLFIVGVALTFIDFNIIWRYFSWANQTLAMIMLWTGSAYLAKENKNHFISTVPAIFMTAVTVSYIMQAPEGFRLHAGISNIIGVLVAILFTILFTMKVKKLKEESHQLS</sequence>
<keyword evidence="6 7" id="KW-0472">Membrane</keyword>
<feature type="transmembrane region" description="Helical" evidence="7">
    <location>
        <begin position="125"/>
        <end position="148"/>
    </location>
</feature>
<dbReference type="PANTHER" id="PTHR30252:SF4">
    <property type="entry name" value="CARBON STARVATION"/>
    <property type="match status" value="1"/>
</dbReference>
<evidence type="ECO:0000313" key="9">
    <source>
        <dbReference type="EMBL" id="GAA0862152.1"/>
    </source>
</evidence>
<proteinExistence type="inferred from homology"/>
<feature type="transmembrane region" description="Helical" evidence="7">
    <location>
        <begin position="81"/>
        <end position="104"/>
    </location>
</feature>
<feature type="domain" description="CstA N-terminal" evidence="8">
    <location>
        <begin position="150"/>
        <end position="281"/>
    </location>
</feature>
<feature type="transmembrane region" description="Helical" evidence="7">
    <location>
        <begin position="160"/>
        <end position="177"/>
    </location>
</feature>
<keyword evidence="10" id="KW-1185">Reference proteome</keyword>
<comment type="similarity">
    <text evidence="2">Belongs to the peptide transporter carbon starvation (CstA) (TC 2.A.114) family.</text>
</comment>
<gene>
    <name evidence="9" type="ORF">GCM10008917_06390</name>
</gene>
<evidence type="ECO:0000256" key="3">
    <source>
        <dbReference type="ARBA" id="ARBA00022475"/>
    </source>
</evidence>
<dbReference type="Pfam" id="PF02554">
    <property type="entry name" value="CstA"/>
    <property type="match status" value="3"/>
</dbReference>
<evidence type="ECO:0000256" key="7">
    <source>
        <dbReference type="SAM" id="Phobius"/>
    </source>
</evidence>
<feature type="domain" description="CstA N-terminal" evidence="8">
    <location>
        <begin position="299"/>
        <end position="425"/>
    </location>
</feature>
<dbReference type="PANTHER" id="PTHR30252">
    <property type="entry name" value="INNER MEMBRANE PEPTIDE TRANSPORTER"/>
    <property type="match status" value="1"/>
</dbReference>
<evidence type="ECO:0000259" key="8">
    <source>
        <dbReference type="Pfam" id="PF02554"/>
    </source>
</evidence>
<accession>A0ABP3X999</accession>
<keyword evidence="5 7" id="KW-1133">Transmembrane helix</keyword>
<feature type="transmembrane region" description="Helical" evidence="7">
    <location>
        <begin position="53"/>
        <end position="75"/>
    </location>
</feature>
<feature type="transmembrane region" description="Helical" evidence="7">
    <location>
        <begin position="262"/>
        <end position="285"/>
    </location>
</feature>
<evidence type="ECO:0000256" key="2">
    <source>
        <dbReference type="ARBA" id="ARBA00007755"/>
    </source>
</evidence>
<evidence type="ECO:0000256" key="1">
    <source>
        <dbReference type="ARBA" id="ARBA00004651"/>
    </source>
</evidence>
<feature type="transmembrane region" description="Helical" evidence="7">
    <location>
        <begin position="410"/>
        <end position="428"/>
    </location>
</feature>
<protein>
    <submittedName>
        <fullName evidence="9">Carbon starvation protein A</fullName>
    </submittedName>
</protein>
<comment type="caution">
    <text evidence="9">The sequence shown here is derived from an EMBL/GenBank/DDBJ whole genome shotgun (WGS) entry which is preliminary data.</text>
</comment>
<name>A0ABP3X999_9FIRM</name>
<organism evidence="9 10">
    <name type="scientific">Paraclostridium tenue</name>
    <dbReference type="NCBI Taxonomy" id="1737"/>
    <lineage>
        <taxon>Bacteria</taxon>
        <taxon>Bacillati</taxon>
        <taxon>Bacillota</taxon>
        <taxon>Clostridia</taxon>
        <taxon>Peptostreptococcales</taxon>
        <taxon>Peptostreptococcaceae</taxon>
        <taxon>Paraclostridium</taxon>
    </lineage>
</organism>
<evidence type="ECO:0000313" key="10">
    <source>
        <dbReference type="Proteomes" id="UP001400965"/>
    </source>
</evidence>
<keyword evidence="4 7" id="KW-0812">Transmembrane</keyword>
<comment type="subcellular location">
    <subcellularLocation>
        <location evidence="1">Cell membrane</location>
        <topology evidence="1">Multi-pass membrane protein</topology>
    </subcellularLocation>
</comment>
<reference evidence="10" key="1">
    <citation type="journal article" date="2019" name="Int. J. Syst. Evol. Microbiol.">
        <title>The Global Catalogue of Microorganisms (GCM) 10K type strain sequencing project: providing services to taxonomists for standard genome sequencing and annotation.</title>
        <authorList>
            <consortium name="The Broad Institute Genomics Platform"/>
            <consortium name="The Broad Institute Genome Sequencing Center for Infectious Disease"/>
            <person name="Wu L."/>
            <person name="Ma J."/>
        </authorList>
    </citation>
    <scope>NUCLEOTIDE SEQUENCE [LARGE SCALE GENOMIC DNA]</scope>
    <source>
        <strain evidence="10">JCM 6486</strain>
    </source>
</reference>
<dbReference type="InterPro" id="IPR003706">
    <property type="entry name" value="CstA_N"/>
</dbReference>
<dbReference type="InterPro" id="IPR051605">
    <property type="entry name" value="CstA"/>
</dbReference>